<dbReference type="GO" id="GO:0005524">
    <property type="term" value="F:ATP binding"/>
    <property type="evidence" value="ECO:0007669"/>
    <property type="project" value="UniProtKB-UniRule"/>
</dbReference>
<evidence type="ECO:0000256" key="5">
    <source>
        <dbReference type="ARBA" id="ARBA00022741"/>
    </source>
</evidence>
<evidence type="ECO:0000256" key="7">
    <source>
        <dbReference type="HAMAP-Rule" id="MF_00639"/>
    </source>
</evidence>
<dbReference type="SUPFAM" id="SSF53623">
    <property type="entry name" value="MurD-like peptide ligases, catalytic domain"/>
    <property type="match status" value="1"/>
</dbReference>
<name>C3X5H4_9BURK</name>
<dbReference type="GO" id="GO:0071555">
    <property type="term" value="P:cell wall organization"/>
    <property type="evidence" value="ECO:0007669"/>
    <property type="project" value="UniProtKB-KW"/>
</dbReference>
<dbReference type="GO" id="GO:0008764">
    <property type="term" value="F:UDP-N-acetylmuramoylalanine-D-glutamate ligase activity"/>
    <property type="evidence" value="ECO:0007669"/>
    <property type="project" value="UniProtKB-UniRule"/>
</dbReference>
<dbReference type="SUPFAM" id="SSF53244">
    <property type="entry name" value="MurD-like peptide ligases, peptide-binding domain"/>
    <property type="match status" value="1"/>
</dbReference>
<keyword evidence="7 8" id="KW-0133">Cell shape</keyword>
<evidence type="ECO:0000313" key="11">
    <source>
        <dbReference type="EMBL" id="EEO28460.1"/>
    </source>
</evidence>
<comment type="function">
    <text evidence="7 8">Cell wall formation. Catalyzes the addition of glutamate to the nucleotide precursor UDP-N-acetylmuramoyl-L-alanine (UMA).</text>
</comment>
<keyword evidence="4 7" id="KW-0436">Ligase</keyword>
<evidence type="ECO:0000256" key="1">
    <source>
        <dbReference type="ARBA" id="ARBA00004496"/>
    </source>
</evidence>
<comment type="pathway">
    <text evidence="2 7 8">Cell wall biogenesis; peptidoglycan biosynthesis.</text>
</comment>
<proteinExistence type="inferred from homology"/>
<dbReference type="EMBL" id="ACDP02000002">
    <property type="protein sequence ID" value="EEO28460.1"/>
    <property type="molecule type" value="Genomic_DNA"/>
</dbReference>
<evidence type="ECO:0000256" key="4">
    <source>
        <dbReference type="ARBA" id="ARBA00022598"/>
    </source>
</evidence>
<dbReference type="Pfam" id="PF08245">
    <property type="entry name" value="Mur_ligase_M"/>
    <property type="match status" value="1"/>
</dbReference>
<keyword evidence="5 7" id="KW-0547">Nucleotide-binding</keyword>
<dbReference type="EC" id="6.3.2.9" evidence="7 8"/>
<dbReference type="Gene3D" id="3.90.190.20">
    <property type="entry name" value="Mur ligase, C-terminal domain"/>
    <property type="match status" value="1"/>
</dbReference>
<dbReference type="GO" id="GO:0008360">
    <property type="term" value="P:regulation of cell shape"/>
    <property type="evidence" value="ECO:0007669"/>
    <property type="project" value="UniProtKB-KW"/>
</dbReference>
<accession>C3X5H4</accession>
<organism evidence="11 12">
    <name type="scientific">Oxalobacter paraformigenes</name>
    <dbReference type="NCBI Taxonomy" id="556268"/>
    <lineage>
        <taxon>Bacteria</taxon>
        <taxon>Pseudomonadati</taxon>
        <taxon>Pseudomonadota</taxon>
        <taxon>Betaproteobacteria</taxon>
        <taxon>Burkholderiales</taxon>
        <taxon>Oxalobacteraceae</taxon>
        <taxon>Oxalobacter</taxon>
    </lineage>
</organism>
<dbReference type="Gene3D" id="3.40.50.720">
    <property type="entry name" value="NAD(P)-binding Rossmann-like Domain"/>
    <property type="match status" value="1"/>
</dbReference>
<dbReference type="Pfam" id="PF02875">
    <property type="entry name" value="Mur_ligase_C"/>
    <property type="match status" value="1"/>
</dbReference>
<keyword evidence="3 7" id="KW-0963">Cytoplasm</keyword>
<keyword evidence="12" id="KW-1185">Reference proteome</keyword>
<evidence type="ECO:0000259" key="9">
    <source>
        <dbReference type="Pfam" id="PF02875"/>
    </source>
</evidence>
<dbReference type="GO" id="GO:0005737">
    <property type="term" value="C:cytoplasm"/>
    <property type="evidence" value="ECO:0007669"/>
    <property type="project" value="UniProtKB-SubCell"/>
</dbReference>
<keyword evidence="7 8" id="KW-0961">Cell wall biogenesis/degradation</keyword>
<dbReference type="Gene3D" id="3.40.1190.10">
    <property type="entry name" value="Mur-like, catalytic domain"/>
    <property type="match status" value="1"/>
</dbReference>
<comment type="similarity">
    <text evidence="7">Belongs to the MurCDEF family.</text>
</comment>
<protein>
    <recommendedName>
        <fullName evidence="7 8">UDP-N-acetylmuramoylalanine--D-glutamate ligase</fullName>
        <ecNumber evidence="7 8">6.3.2.9</ecNumber>
    </recommendedName>
    <alternativeName>
        <fullName evidence="7">D-glutamic acid-adding enzyme</fullName>
    </alternativeName>
    <alternativeName>
        <fullName evidence="7">UDP-N-acetylmuramoyl-L-alanyl-D-glutamate synthetase</fullName>
    </alternativeName>
</protein>
<dbReference type="InterPro" id="IPR036615">
    <property type="entry name" value="Mur_ligase_C_dom_sf"/>
</dbReference>
<sequence>MNLAGKKVLVLGLGESGLAMARWCAYCQANICVADTRENPDRLPRLRQEIPEAEFVAGPFALLDFENFDLVAVSPGLRPDVELKEILAFAKEHDVPVWSEIEMFAQALKGLEKERQYRPNVIAVTGTNGKTTVTSLTGHMCRRAGKTVRLAGNISPAALDVLLDVIRKDQLPEIWVLELSSFQLFTTYSLEADTATVLNLTQDHLDWHGSMEAYGAAKERIFGEKTVRVLNRGDETVMQMRTSQAPVVSFGTDEPSEPGSYGLHLDRDIEWLSVMSPREEEALRKNRKNAVQQEYRIQNLMPAGALRIRGRHNASNALAALALCRAIGLPFAPLLQALREYPGEPHRVELVAIVKDVAYIDDSKGTNVGATVAAVKGLGESEAREERRIILIAGGLGKEQDFSPLSHVVSRYVKAVLLIGKDAHLIHDALSSAGVEQIYCDSLEQAVLRGSEIARKNDIVLLSPACASMDMFRNYAHRSEVFVSQIRQLAGTAGEVTP</sequence>
<dbReference type="InterPro" id="IPR013221">
    <property type="entry name" value="Mur_ligase_cen"/>
</dbReference>
<dbReference type="HAMAP" id="MF_00639">
    <property type="entry name" value="MurD"/>
    <property type="match status" value="1"/>
</dbReference>
<feature type="domain" description="Mur ligase C-terminal" evidence="9">
    <location>
        <begin position="346"/>
        <end position="466"/>
    </location>
</feature>
<dbReference type="NCBIfam" id="TIGR01087">
    <property type="entry name" value="murD"/>
    <property type="match status" value="1"/>
</dbReference>
<comment type="catalytic activity">
    <reaction evidence="7 8">
        <text>UDP-N-acetyl-alpha-D-muramoyl-L-alanine + D-glutamate + ATP = UDP-N-acetyl-alpha-D-muramoyl-L-alanyl-D-glutamate + ADP + phosphate + H(+)</text>
        <dbReference type="Rhea" id="RHEA:16429"/>
        <dbReference type="ChEBI" id="CHEBI:15378"/>
        <dbReference type="ChEBI" id="CHEBI:29986"/>
        <dbReference type="ChEBI" id="CHEBI:30616"/>
        <dbReference type="ChEBI" id="CHEBI:43474"/>
        <dbReference type="ChEBI" id="CHEBI:83898"/>
        <dbReference type="ChEBI" id="CHEBI:83900"/>
        <dbReference type="ChEBI" id="CHEBI:456216"/>
        <dbReference type="EC" id="6.3.2.9"/>
    </reaction>
</comment>
<evidence type="ECO:0000256" key="2">
    <source>
        <dbReference type="ARBA" id="ARBA00004752"/>
    </source>
</evidence>
<dbReference type="GO" id="GO:0009252">
    <property type="term" value="P:peptidoglycan biosynthetic process"/>
    <property type="evidence" value="ECO:0007669"/>
    <property type="project" value="UniProtKB-UniRule"/>
</dbReference>
<evidence type="ECO:0000256" key="3">
    <source>
        <dbReference type="ARBA" id="ARBA00022490"/>
    </source>
</evidence>
<feature type="binding site" evidence="7">
    <location>
        <begin position="126"/>
        <end position="132"/>
    </location>
    <ligand>
        <name>ATP</name>
        <dbReference type="ChEBI" id="CHEBI:30616"/>
    </ligand>
</feature>
<keyword evidence="7 8" id="KW-0131">Cell cycle</keyword>
<keyword evidence="6 7" id="KW-0067">ATP-binding</keyword>
<gene>
    <name evidence="7" type="primary">murD</name>
    <name evidence="11" type="ORF">OFAG_01613</name>
</gene>
<dbReference type="InterPro" id="IPR036565">
    <property type="entry name" value="Mur-like_cat_sf"/>
</dbReference>
<dbReference type="SUPFAM" id="SSF51984">
    <property type="entry name" value="MurCD N-terminal domain"/>
    <property type="match status" value="1"/>
</dbReference>
<evidence type="ECO:0000256" key="6">
    <source>
        <dbReference type="ARBA" id="ARBA00022840"/>
    </source>
</evidence>
<keyword evidence="7 8" id="KW-0132">Cell division</keyword>
<dbReference type="RefSeq" id="WP_005878188.1">
    <property type="nucleotide sequence ID" value="NZ_CABMNL010000001.1"/>
</dbReference>
<dbReference type="GO" id="GO:0051301">
    <property type="term" value="P:cell division"/>
    <property type="evidence" value="ECO:0007669"/>
    <property type="project" value="UniProtKB-KW"/>
</dbReference>
<dbReference type="eggNOG" id="COG0771">
    <property type="taxonomic scope" value="Bacteria"/>
</dbReference>
<evidence type="ECO:0000256" key="8">
    <source>
        <dbReference type="RuleBase" id="RU003664"/>
    </source>
</evidence>
<dbReference type="AlphaFoldDB" id="C3X5H4"/>
<dbReference type="HOGENOM" id="CLU_032540_1_1_4"/>
<dbReference type="PANTHER" id="PTHR43692:SF1">
    <property type="entry name" value="UDP-N-ACETYLMURAMOYLALANINE--D-GLUTAMATE LIGASE"/>
    <property type="match status" value="1"/>
</dbReference>
<comment type="subcellular location">
    <subcellularLocation>
        <location evidence="1 7 8">Cytoplasm</location>
    </subcellularLocation>
</comment>
<dbReference type="Proteomes" id="UP000003973">
    <property type="component" value="Unassembled WGS sequence"/>
</dbReference>
<reference evidence="11" key="1">
    <citation type="submission" date="2011-10" db="EMBL/GenBank/DDBJ databases">
        <title>The Genome Sequence of Oxalobacter formigenes HOxBLS.</title>
        <authorList>
            <consortium name="The Broad Institute Genome Sequencing Platform"/>
            <person name="Earl A."/>
            <person name="Ward D."/>
            <person name="Feldgarden M."/>
            <person name="Gevers D."/>
            <person name="Allison M.J."/>
            <person name="Humphrey S."/>
            <person name="Young S.K."/>
            <person name="Zeng Q."/>
            <person name="Gargeya S."/>
            <person name="Fitzgerald M."/>
            <person name="Haas B."/>
            <person name="Abouelleil A."/>
            <person name="Alvarado L."/>
            <person name="Arachchi H.M."/>
            <person name="Berlin A."/>
            <person name="Brown A."/>
            <person name="Chapman S.B."/>
            <person name="Chen Z."/>
            <person name="Dunbar C."/>
            <person name="Freedman E."/>
            <person name="Gearin G."/>
            <person name="Goldberg J."/>
            <person name="Griggs A."/>
            <person name="Gujja S."/>
            <person name="Heiman D."/>
            <person name="Howarth C."/>
            <person name="Larson L."/>
            <person name="Lui A."/>
            <person name="MacDonald P.J.P."/>
            <person name="Montmayeur A."/>
            <person name="Murphy C."/>
            <person name="Neiman D."/>
            <person name="Pearson M."/>
            <person name="Priest M."/>
            <person name="Roberts A."/>
            <person name="Saif S."/>
            <person name="Shea T."/>
            <person name="Shenoy N."/>
            <person name="Sisk P."/>
            <person name="Stolte C."/>
            <person name="Sykes S."/>
            <person name="Wortman J."/>
            <person name="Nusbaum C."/>
            <person name="Birren B."/>
        </authorList>
    </citation>
    <scope>NUCLEOTIDE SEQUENCE [LARGE SCALE GENOMIC DNA]</scope>
    <source>
        <strain evidence="11">HOxBLS</strain>
    </source>
</reference>
<dbReference type="UniPathway" id="UPA00219"/>
<dbReference type="PANTHER" id="PTHR43692">
    <property type="entry name" value="UDP-N-ACETYLMURAMOYLALANINE--D-GLUTAMATE LIGASE"/>
    <property type="match status" value="1"/>
</dbReference>
<keyword evidence="7 8" id="KW-0573">Peptidoglycan synthesis</keyword>
<dbReference type="InterPro" id="IPR005762">
    <property type="entry name" value="MurD"/>
</dbReference>
<feature type="domain" description="Mur ligase central" evidence="10">
    <location>
        <begin position="124"/>
        <end position="323"/>
    </location>
</feature>
<dbReference type="InterPro" id="IPR004101">
    <property type="entry name" value="Mur_ligase_C"/>
</dbReference>
<comment type="caution">
    <text evidence="11">The sequence shown here is derived from an EMBL/GenBank/DDBJ whole genome shotgun (WGS) entry which is preliminary data.</text>
</comment>
<dbReference type="Pfam" id="PF21799">
    <property type="entry name" value="MurD-like_N"/>
    <property type="match status" value="1"/>
</dbReference>
<evidence type="ECO:0000313" key="12">
    <source>
        <dbReference type="Proteomes" id="UP000003973"/>
    </source>
</evidence>
<evidence type="ECO:0000259" key="10">
    <source>
        <dbReference type="Pfam" id="PF08245"/>
    </source>
</evidence>